<reference evidence="2 3" key="1">
    <citation type="submission" date="2016-10" db="EMBL/GenBank/DDBJ databases">
        <authorList>
            <person name="de Groot N.N."/>
        </authorList>
    </citation>
    <scope>NUCLEOTIDE SEQUENCE [LARGE SCALE GENOMIC DNA]</scope>
    <source>
        <strain evidence="2 3">OK461</strain>
    </source>
</reference>
<evidence type="ECO:0000256" key="1">
    <source>
        <dbReference type="SAM" id="MobiDB-lite"/>
    </source>
</evidence>
<dbReference type="OrthoDB" id="4299333at2"/>
<name>A0A1I2L416_9ACTN</name>
<feature type="compositionally biased region" description="Basic and acidic residues" evidence="1">
    <location>
        <begin position="74"/>
        <end position="86"/>
    </location>
</feature>
<feature type="region of interest" description="Disordered" evidence="1">
    <location>
        <begin position="1"/>
        <end position="86"/>
    </location>
</feature>
<sequence length="86" mass="9152">MSERRPEAPGTSGKPIPKPVPRDPPDQQATADEDPWDAVGVPMQSATEEQPDLAIPDTDESGTGRRGAPHSGSRRPEHPVPDEPPA</sequence>
<proteinExistence type="predicted"/>
<gene>
    <name evidence="2" type="ORF">SAMN02787118_111218</name>
</gene>
<dbReference type="AlphaFoldDB" id="A0A1I2L416"/>
<dbReference type="Proteomes" id="UP000181942">
    <property type="component" value="Unassembled WGS sequence"/>
</dbReference>
<protein>
    <submittedName>
        <fullName evidence="2">Uncharacterized protein</fullName>
    </submittedName>
</protein>
<dbReference type="EMBL" id="FONR01000011">
    <property type="protein sequence ID" value="SFF74072.1"/>
    <property type="molecule type" value="Genomic_DNA"/>
</dbReference>
<organism evidence="2 3">
    <name type="scientific">Streptomyces mirabilis</name>
    <dbReference type="NCBI Taxonomy" id="68239"/>
    <lineage>
        <taxon>Bacteria</taxon>
        <taxon>Bacillati</taxon>
        <taxon>Actinomycetota</taxon>
        <taxon>Actinomycetes</taxon>
        <taxon>Kitasatosporales</taxon>
        <taxon>Streptomycetaceae</taxon>
        <taxon>Streptomyces</taxon>
    </lineage>
</organism>
<accession>A0A1I2L416</accession>
<evidence type="ECO:0000313" key="2">
    <source>
        <dbReference type="EMBL" id="SFF74072.1"/>
    </source>
</evidence>
<evidence type="ECO:0000313" key="3">
    <source>
        <dbReference type="Proteomes" id="UP000181942"/>
    </source>
</evidence>
<dbReference type="RefSeq" id="WP_075030051.1">
    <property type="nucleotide sequence ID" value="NZ_FONR01000011.1"/>
</dbReference>